<keyword evidence="2" id="KW-0862">Zinc</keyword>
<dbReference type="Pfam" id="PF01430">
    <property type="entry name" value="HSP33"/>
    <property type="match status" value="1"/>
</dbReference>
<reference evidence="6" key="2">
    <citation type="journal article" date="2021" name="Microbiome">
        <title>Successional dynamics and alternative stable states in a saline activated sludge microbial community over 9 years.</title>
        <authorList>
            <person name="Wang Y."/>
            <person name="Ye J."/>
            <person name="Ju F."/>
            <person name="Liu L."/>
            <person name="Boyd J.A."/>
            <person name="Deng Y."/>
            <person name="Parks D.H."/>
            <person name="Jiang X."/>
            <person name="Yin X."/>
            <person name="Woodcroft B.J."/>
            <person name="Tyson G.W."/>
            <person name="Hugenholtz P."/>
            <person name="Polz M.F."/>
            <person name="Zhang T."/>
        </authorList>
    </citation>
    <scope>NUCLEOTIDE SEQUENCE</scope>
    <source>
        <strain evidence="6">HKST-UBA02</strain>
    </source>
</reference>
<evidence type="ECO:0000256" key="2">
    <source>
        <dbReference type="ARBA" id="ARBA00022833"/>
    </source>
</evidence>
<evidence type="ECO:0000256" key="5">
    <source>
        <dbReference type="ARBA" id="ARBA00023284"/>
    </source>
</evidence>
<dbReference type="InterPro" id="IPR016153">
    <property type="entry name" value="Heat_shock_Hsp33_N"/>
</dbReference>
<dbReference type="SUPFAM" id="SSF64397">
    <property type="entry name" value="Hsp33 domain"/>
    <property type="match status" value="1"/>
</dbReference>
<dbReference type="InterPro" id="IPR000397">
    <property type="entry name" value="Heat_shock_Hsp33"/>
</dbReference>
<evidence type="ECO:0000256" key="3">
    <source>
        <dbReference type="ARBA" id="ARBA00023157"/>
    </source>
</evidence>
<dbReference type="AlphaFoldDB" id="A0A956NHN0"/>
<dbReference type="Gene3D" id="3.90.1280.10">
    <property type="entry name" value="HSP33 redox switch-like"/>
    <property type="match status" value="1"/>
</dbReference>
<proteinExistence type="predicted"/>
<dbReference type="Proteomes" id="UP000739538">
    <property type="component" value="Unassembled WGS sequence"/>
</dbReference>
<name>A0A956NHN0_UNCEI</name>
<keyword evidence="5" id="KW-0676">Redox-active center</keyword>
<dbReference type="GO" id="GO:0051082">
    <property type="term" value="F:unfolded protein binding"/>
    <property type="evidence" value="ECO:0007669"/>
    <property type="project" value="InterPro"/>
</dbReference>
<evidence type="ECO:0000313" key="6">
    <source>
        <dbReference type="EMBL" id="MCA9758906.1"/>
    </source>
</evidence>
<keyword evidence="1" id="KW-0963">Cytoplasm</keyword>
<keyword evidence="4" id="KW-0143">Chaperone</keyword>
<reference evidence="6" key="1">
    <citation type="submission" date="2020-04" db="EMBL/GenBank/DDBJ databases">
        <authorList>
            <person name="Zhang T."/>
        </authorList>
    </citation>
    <scope>NUCLEOTIDE SEQUENCE</scope>
    <source>
        <strain evidence="6">HKST-UBA02</strain>
    </source>
</reference>
<dbReference type="SUPFAM" id="SSF118352">
    <property type="entry name" value="HSP33 redox switch-like"/>
    <property type="match status" value="1"/>
</dbReference>
<protein>
    <submittedName>
        <fullName evidence="6">Hsp33 family molecular chaperone HslO</fullName>
    </submittedName>
</protein>
<evidence type="ECO:0000256" key="1">
    <source>
        <dbReference type="ARBA" id="ARBA00022490"/>
    </source>
</evidence>
<dbReference type="EMBL" id="JAGQHS010000229">
    <property type="protein sequence ID" value="MCA9758906.1"/>
    <property type="molecule type" value="Genomic_DNA"/>
</dbReference>
<accession>A0A956NHN0</accession>
<gene>
    <name evidence="6" type="ORF">KDA27_24135</name>
</gene>
<evidence type="ECO:0000313" key="7">
    <source>
        <dbReference type="Proteomes" id="UP000739538"/>
    </source>
</evidence>
<organism evidence="6 7">
    <name type="scientific">Eiseniibacteriota bacterium</name>
    <dbReference type="NCBI Taxonomy" id="2212470"/>
    <lineage>
        <taxon>Bacteria</taxon>
        <taxon>Candidatus Eiseniibacteriota</taxon>
    </lineage>
</organism>
<sequence>MTDVPTPSHVLLHRFLDPDNRIILSKGDFSDFLEAYHTHVDVWGEVKDGLSQTFMRQGLAAGVIHLSNAPRDLSYGLTIHLTHPPTNVFIAGDSLESSVTGRVYVEGVKDLGSSRLYMQSQRPKHEPSLSVLEIEGLDLLDIFERYYIESEQRPIRLFDLENGEFIQVASLPGADPDFFPALTREEGAALFDNEAIQLLESRPFFFQCGCNPQRMLTALRRMFADDPEEIFQGDPKIETSCPRCGRRWWISREEFDTPSE</sequence>
<dbReference type="GO" id="GO:0006457">
    <property type="term" value="P:protein folding"/>
    <property type="evidence" value="ECO:0007669"/>
    <property type="project" value="InterPro"/>
</dbReference>
<dbReference type="GO" id="GO:0005737">
    <property type="term" value="C:cytoplasm"/>
    <property type="evidence" value="ECO:0007669"/>
    <property type="project" value="InterPro"/>
</dbReference>
<dbReference type="InterPro" id="IPR016154">
    <property type="entry name" value="Heat_shock_Hsp33_C"/>
</dbReference>
<evidence type="ECO:0000256" key="4">
    <source>
        <dbReference type="ARBA" id="ARBA00023186"/>
    </source>
</evidence>
<comment type="caution">
    <text evidence="6">The sequence shown here is derived from an EMBL/GenBank/DDBJ whole genome shotgun (WGS) entry which is preliminary data.</text>
</comment>
<keyword evidence="3" id="KW-1015">Disulfide bond</keyword>